<evidence type="ECO:0000313" key="2">
    <source>
        <dbReference type="Proteomes" id="UP000327085"/>
    </source>
</evidence>
<dbReference type="InParanoid" id="A0A5E4F4P5"/>
<dbReference type="AlphaFoldDB" id="A0A5E4F4P5"/>
<proteinExistence type="predicted"/>
<dbReference type="Proteomes" id="UP000327085">
    <property type="component" value="Chromosome 4"/>
</dbReference>
<name>A0A5E4F4P5_PRUDU</name>
<dbReference type="SUPFAM" id="SSF56219">
    <property type="entry name" value="DNase I-like"/>
    <property type="match status" value="1"/>
</dbReference>
<sequence length="330" mass="37253">MFKEPNLCRYKKLGQRDNQRRGSDDIDSGVENDEDCGIDDIDSLASSAIDGVFTNDKMDLAEEVCWNARGVASTKFITNMLDLICSQHLDIVFVCEPRISGVKASSIVKSLSLPCFEIVDPMGFCGWLWLLWNDQKVHVEIIGTHDQVITACVSWPGMDPWLFSAVYAKPCGVKSEKLWEYLGFVVDCHFLPWLIVGDFNKMLQIEDKIEEVAACRLKGFKKWFDDHAMNLGQCAGYALDKSYSLVVPLKQWNLKVFGYSRLWKAKLLARLTGIQKALCRGPNIFLSELEFSLIDEFNALLDQEALFCIKNLGYNVGVGTVRFGPIFTSN</sequence>
<dbReference type="Gene3D" id="3.60.10.10">
    <property type="entry name" value="Endonuclease/exonuclease/phosphatase"/>
    <property type="match status" value="1"/>
</dbReference>
<dbReference type="PANTHER" id="PTHR35218:SF9">
    <property type="entry name" value="ENDONUCLEASE_EXONUCLEASE_PHOSPHATASE DOMAIN-CONTAINING PROTEIN"/>
    <property type="match status" value="1"/>
</dbReference>
<dbReference type="Gramene" id="VVA22827">
    <property type="protein sequence ID" value="VVA22827"/>
    <property type="gene ID" value="Prudul26B028878"/>
</dbReference>
<dbReference type="InterPro" id="IPR036691">
    <property type="entry name" value="Endo/exonu/phosph_ase_sf"/>
</dbReference>
<organism evidence="1 2">
    <name type="scientific">Prunus dulcis</name>
    <name type="common">Almond</name>
    <name type="synonym">Amygdalus dulcis</name>
    <dbReference type="NCBI Taxonomy" id="3755"/>
    <lineage>
        <taxon>Eukaryota</taxon>
        <taxon>Viridiplantae</taxon>
        <taxon>Streptophyta</taxon>
        <taxon>Embryophyta</taxon>
        <taxon>Tracheophyta</taxon>
        <taxon>Spermatophyta</taxon>
        <taxon>Magnoliopsida</taxon>
        <taxon>eudicotyledons</taxon>
        <taxon>Gunneridae</taxon>
        <taxon>Pentapetalae</taxon>
        <taxon>rosids</taxon>
        <taxon>fabids</taxon>
        <taxon>Rosales</taxon>
        <taxon>Rosaceae</taxon>
        <taxon>Amygdaloideae</taxon>
        <taxon>Amygdaleae</taxon>
        <taxon>Prunus</taxon>
    </lineage>
</organism>
<accession>A0A5E4F4P5</accession>
<protein>
    <submittedName>
        <fullName evidence="1">PREDICTED: reverse mRNAase</fullName>
    </submittedName>
</protein>
<evidence type="ECO:0000313" key="1">
    <source>
        <dbReference type="EMBL" id="VVA22827.1"/>
    </source>
</evidence>
<dbReference type="PANTHER" id="PTHR35218">
    <property type="entry name" value="RNASE H DOMAIN-CONTAINING PROTEIN"/>
    <property type="match status" value="1"/>
</dbReference>
<dbReference type="OMA" id="VCEPRIS"/>
<reference evidence="2" key="1">
    <citation type="journal article" date="2020" name="Plant J.">
        <title>Transposons played a major role in the diversification between the closely related almond and peach genomes: results from the almond genome sequence.</title>
        <authorList>
            <person name="Alioto T."/>
            <person name="Alexiou K.G."/>
            <person name="Bardil A."/>
            <person name="Barteri F."/>
            <person name="Castanera R."/>
            <person name="Cruz F."/>
            <person name="Dhingra A."/>
            <person name="Duval H."/>
            <person name="Fernandez I Marti A."/>
            <person name="Frias L."/>
            <person name="Galan B."/>
            <person name="Garcia J.L."/>
            <person name="Howad W."/>
            <person name="Gomez-Garrido J."/>
            <person name="Gut M."/>
            <person name="Julca I."/>
            <person name="Morata J."/>
            <person name="Puigdomenech P."/>
            <person name="Ribeca P."/>
            <person name="Rubio Cabetas M.J."/>
            <person name="Vlasova A."/>
            <person name="Wirthensohn M."/>
            <person name="Garcia-Mas J."/>
            <person name="Gabaldon T."/>
            <person name="Casacuberta J.M."/>
            <person name="Arus P."/>
        </authorList>
    </citation>
    <scope>NUCLEOTIDE SEQUENCE [LARGE SCALE GENOMIC DNA]</scope>
    <source>
        <strain evidence="2">cv. Texas</strain>
    </source>
</reference>
<dbReference type="EMBL" id="CABIKO010000064">
    <property type="protein sequence ID" value="VVA22827.1"/>
    <property type="molecule type" value="Genomic_DNA"/>
</dbReference>
<gene>
    <name evidence="1" type="ORF">ALMOND_2B028878</name>
</gene>